<dbReference type="PANTHER" id="PTHR34699:SF2">
    <property type="entry name" value="NON-CANONICAL PURINE NTP PHOSPHATASE_PRRC1 DOMAIN-CONTAINING PROTEIN"/>
    <property type="match status" value="1"/>
</dbReference>
<dbReference type="GO" id="GO:0046872">
    <property type="term" value="F:metal ion binding"/>
    <property type="evidence" value="ECO:0007669"/>
    <property type="project" value="UniProtKB-KW"/>
</dbReference>
<dbReference type="EC" id="3.6.1.73" evidence="11"/>
<dbReference type="EMBL" id="LGTQ01000005">
    <property type="protein sequence ID" value="KPM49923.1"/>
    <property type="molecule type" value="Genomic_DNA"/>
</dbReference>
<keyword evidence="6 11" id="KW-0546">Nucleotide metabolism</keyword>
<feature type="binding site" evidence="11">
    <location>
        <position position="67"/>
    </location>
    <ligand>
        <name>Mg(2+)</name>
        <dbReference type="ChEBI" id="CHEBI:18420"/>
    </ligand>
</feature>
<dbReference type="OrthoDB" id="164951at2"/>
<keyword evidence="3 11" id="KW-0547">Nucleotide-binding</keyword>
<comment type="catalytic activity">
    <reaction evidence="8 11">
        <text>ITP + H2O = IDP + phosphate + H(+)</text>
        <dbReference type="Rhea" id="RHEA:28330"/>
        <dbReference type="ChEBI" id="CHEBI:15377"/>
        <dbReference type="ChEBI" id="CHEBI:15378"/>
        <dbReference type="ChEBI" id="CHEBI:43474"/>
        <dbReference type="ChEBI" id="CHEBI:58280"/>
        <dbReference type="ChEBI" id="CHEBI:61402"/>
        <dbReference type="EC" id="3.6.1.73"/>
    </reaction>
</comment>
<keyword evidence="14" id="KW-1185">Reference proteome</keyword>
<comment type="similarity">
    <text evidence="10 11">Belongs to the YjjX NTPase family.</text>
</comment>
<evidence type="ECO:0000256" key="9">
    <source>
        <dbReference type="ARBA" id="ARBA00048781"/>
    </source>
</evidence>
<organism evidence="13 14">
    <name type="scientific">Jiulongibacter sediminis</name>
    <dbReference type="NCBI Taxonomy" id="1605367"/>
    <lineage>
        <taxon>Bacteria</taxon>
        <taxon>Pseudomonadati</taxon>
        <taxon>Bacteroidota</taxon>
        <taxon>Cytophagia</taxon>
        <taxon>Cytophagales</taxon>
        <taxon>Leadbetterellaceae</taxon>
        <taxon>Jiulongibacter</taxon>
    </lineage>
</organism>
<evidence type="ECO:0000256" key="2">
    <source>
        <dbReference type="ARBA" id="ARBA00022723"/>
    </source>
</evidence>
<comment type="cofactor">
    <cofactor evidence="1">
        <name>Mn(2+)</name>
        <dbReference type="ChEBI" id="CHEBI:29035"/>
    </cofactor>
</comment>
<dbReference type="AlphaFoldDB" id="A0A0P7C577"/>
<protein>
    <recommendedName>
        <fullName evidence="11">Probable inosine/xanthosine triphosphatase</fullName>
        <shortName evidence="11">ITPase/XTPase</shortName>
        <ecNumber evidence="11">3.6.1.73</ecNumber>
    </recommendedName>
    <alternativeName>
        <fullName evidence="11">Non-canonical purine NTP phosphatase</fullName>
    </alternativeName>
    <alternativeName>
        <fullName evidence="11">Non-standard purine NTP phosphatase</fullName>
    </alternativeName>
    <alternativeName>
        <fullName evidence="11">Nucleoside-triphosphate phosphatase</fullName>
        <shortName evidence="11">NTPase</shortName>
    </alternativeName>
</protein>
<dbReference type="SUPFAM" id="SSF52972">
    <property type="entry name" value="ITPase-like"/>
    <property type="match status" value="1"/>
</dbReference>
<evidence type="ECO:0000313" key="14">
    <source>
        <dbReference type="Proteomes" id="UP000050454"/>
    </source>
</evidence>
<comment type="caution">
    <text evidence="13">The sequence shown here is derived from an EMBL/GenBank/DDBJ whole genome shotgun (WGS) entry which is preliminary data.</text>
</comment>
<dbReference type="FunFam" id="3.90.950.10:FF:000002">
    <property type="entry name" value="Inosine/xanthosine triphosphatase"/>
    <property type="match status" value="1"/>
</dbReference>
<evidence type="ECO:0000256" key="8">
    <source>
        <dbReference type="ARBA" id="ARBA00048174"/>
    </source>
</evidence>
<evidence type="ECO:0000256" key="3">
    <source>
        <dbReference type="ARBA" id="ARBA00022741"/>
    </source>
</evidence>
<dbReference type="InterPro" id="IPR029001">
    <property type="entry name" value="ITPase-like_fam"/>
</dbReference>
<dbReference type="GO" id="GO:0000166">
    <property type="term" value="F:nucleotide binding"/>
    <property type="evidence" value="ECO:0007669"/>
    <property type="project" value="UniProtKB-KW"/>
</dbReference>
<feature type="binding site" evidence="11">
    <location>
        <begin position="67"/>
        <end position="68"/>
    </location>
    <ligand>
        <name>substrate</name>
    </ligand>
</feature>
<dbReference type="InterPro" id="IPR002786">
    <property type="entry name" value="Non_canon_purine_NTPase"/>
</dbReference>
<reference evidence="13 14" key="1">
    <citation type="submission" date="2015-07" db="EMBL/GenBank/DDBJ databases">
        <title>The draft genome sequence of Leadbetterella sp. JN14-9.</title>
        <authorList>
            <person name="Liu Y."/>
            <person name="Du J."/>
            <person name="Shao Z."/>
        </authorList>
    </citation>
    <scope>NUCLEOTIDE SEQUENCE [LARGE SCALE GENOMIC DNA]</scope>
    <source>
        <strain evidence="13 14">JN14-9</strain>
    </source>
</reference>
<dbReference type="GO" id="GO:0103023">
    <property type="term" value="F:ITPase activity"/>
    <property type="evidence" value="ECO:0007669"/>
    <property type="project" value="UniProtKB-EC"/>
</dbReference>
<dbReference type="HAMAP" id="MF_00648">
    <property type="entry name" value="Non_canon_purine_NTPase_YjjX"/>
    <property type="match status" value="1"/>
</dbReference>
<comment type="caution">
    <text evidence="11">Lacks conserved residue(s) required for the propagation of feature annotation.</text>
</comment>
<keyword evidence="4 11" id="KW-0378">Hydrolase</keyword>
<dbReference type="Gene3D" id="3.90.950.10">
    <property type="match status" value="1"/>
</dbReference>
<evidence type="ECO:0000256" key="11">
    <source>
        <dbReference type="HAMAP-Rule" id="MF_00648"/>
    </source>
</evidence>
<keyword evidence="2 11" id="KW-0479">Metal-binding</keyword>
<comment type="function">
    <text evidence="11">Phosphatase that hydrolyzes non-canonical purine nucleotides such as XTP and ITP to their respective diphosphate derivatives. Probably excludes non-canonical purines from DNA/RNA precursor pool, thus preventing their incorporation into DNA/RNA and avoiding chromosomal lesions.</text>
</comment>
<evidence type="ECO:0000313" key="13">
    <source>
        <dbReference type="EMBL" id="KPM49923.1"/>
    </source>
</evidence>
<dbReference type="InterPro" id="IPR026533">
    <property type="entry name" value="NTPase/PRRC1"/>
</dbReference>
<evidence type="ECO:0000256" key="6">
    <source>
        <dbReference type="ARBA" id="ARBA00023080"/>
    </source>
</evidence>
<dbReference type="GO" id="GO:0006772">
    <property type="term" value="P:thiamine metabolic process"/>
    <property type="evidence" value="ECO:0007669"/>
    <property type="project" value="TreeGrafter"/>
</dbReference>
<evidence type="ECO:0000256" key="10">
    <source>
        <dbReference type="ARBA" id="ARBA00060855"/>
    </source>
</evidence>
<evidence type="ECO:0000256" key="5">
    <source>
        <dbReference type="ARBA" id="ARBA00022842"/>
    </source>
</evidence>
<dbReference type="NCBIfam" id="TIGR00258">
    <property type="entry name" value="inosine/xanthosine triphosphatase"/>
    <property type="match status" value="1"/>
</dbReference>
<evidence type="ECO:0000256" key="4">
    <source>
        <dbReference type="ARBA" id="ARBA00022801"/>
    </source>
</evidence>
<dbReference type="GO" id="GO:0009117">
    <property type="term" value="P:nucleotide metabolic process"/>
    <property type="evidence" value="ECO:0007669"/>
    <property type="project" value="UniProtKB-KW"/>
</dbReference>
<dbReference type="PANTHER" id="PTHR34699">
    <property type="match status" value="1"/>
</dbReference>
<proteinExistence type="inferred from homology"/>
<feature type="domain" description="Non-canonical purine NTP phosphatase/PRRC1" evidence="12">
    <location>
        <begin position="6"/>
        <end position="168"/>
    </location>
</feature>
<gene>
    <name evidence="13" type="ORF">AFM12_04980</name>
</gene>
<evidence type="ECO:0000256" key="1">
    <source>
        <dbReference type="ARBA" id="ARBA00001936"/>
    </source>
</evidence>
<keyword evidence="7 11" id="KW-0464">Manganese</keyword>
<accession>A0A0P7C577</accession>
<comment type="subunit">
    <text evidence="11">Homodimer.</text>
</comment>
<evidence type="ECO:0000259" key="12">
    <source>
        <dbReference type="Pfam" id="PF01931"/>
    </source>
</evidence>
<sequence length="175" mass="19257">MIVCVASKNPTKTESAKDGFQRQFPEEEIEIISVSVPSGVPDQPIGSDETYKGALNRAQNAKKECPEADYWIGIEGGNILHGQEMEAMAWVVVLSHSKIGRARTAGFFLPQKTVDLINEGYELGHADEIVFEIKNSKQKMGSSGLLTDGLISRKELYVPAVIFALSPFKKIDLYP</sequence>
<evidence type="ECO:0000256" key="7">
    <source>
        <dbReference type="ARBA" id="ARBA00023211"/>
    </source>
</evidence>
<dbReference type="InterPro" id="IPR050299">
    <property type="entry name" value="YjjX_NTPase"/>
</dbReference>
<name>A0A0P7C577_9BACT</name>
<dbReference type="Pfam" id="PF01931">
    <property type="entry name" value="NTPase_I-T"/>
    <property type="match status" value="1"/>
</dbReference>
<dbReference type="Proteomes" id="UP000050454">
    <property type="component" value="Unassembled WGS sequence"/>
</dbReference>
<keyword evidence="5 11" id="KW-0460">Magnesium</keyword>
<comment type="catalytic activity">
    <reaction evidence="9 11">
        <text>XTP + H2O = XDP + phosphate + H(+)</text>
        <dbReference type="Rhea" id="RHEA:28406"/>
        <dbReference type="ChEBI" id="CHEBI:15377"/>
        <dbReference type="ChEBI" id="CHEBI:15378"/>
        <dbReference type="ChEBI" id="CHEBI:43474"/>
        <dbReference type="ChEBI" id="CHEBI:59884"/>
        <dbReference type="ChEBI" id="CHEBI:61314"/>
        <dbReference type="EC" id="3.6.1.73"/>
    </reaction>
</comment>
<comment type="cofactor">
    <cofactor evidence="11">
        <name>Mg(2+)</name>
        <dbReference type="ChEBI" id="CHEBI:18420"/>
    </cofactor>
    <cofactor evidence="11">
        <name>Mn(2+)</name>
        <dbReference type="ChEBI" id="CHEBI:29035"/>
    </cofactor>
    <text evidence="11">Binds 1 divalent metal cation per subunit; can use either Mg(2+) or Mn(2+).</text>
</comment>
<dbReference type="PATRIC" id="fig|1605367.3.peg.2346"/>
<dbReference type="STRING" id="1605367.AFM12_04980"/>
<dbReference type="RefSeq" id="WP_055144501.1">
    <property type="nucleotide sequence ID" value="NZ_JXSZ01000005.1"/>
</dbReference>